<dbReference type="Proteomes" id="UP000182427">
    <property type="component" value="Chromosome I"/>
</dbReference>
<keyword evidence="2" id="KW-1185">Reference proteome</keyword>
<organism evidence="1 2">
    <name type="scientific">Terriglobus roseus</name>
    <dbReference type="NCBI Taxonomy" id="392734"/>
    <lineage>
        <taxon>Bacteria</taxon>
        <taxon>Pseudomonadati</taxon>
        <taxon>Acidobacteriota</taxon>
        <taxon>Terriglobia</taxon>
        <taxon>Terriglobales</taxon>
        <taxon>Acidobacteriaceae</taxon>
        <taxon>Terriglobus</taxon>
    </lineage>
</organism>
<reference evidence="1 2" key="1">
    <citation type="submission" date="2016-10" db="EMBL/GenBank/DDBJ databases">
        <authorList>
            <person name="de Groot N.N."/>
        </authorList>
    </citation>
    <scope>NUCLEOTIDE SEQUENCE [LARGE SCALE GENOMIC DNA]</scope>
    <source>
        <strain evidence="1 2">GAS232</strain>
    </source>
</reference>
<evidence type="ECO:0000313" key="2">
    <source>
        <dbReference type="Proteomes" id="UP000182427"/>
    </source>
</evidence>
<gene>
    <name evidence="1" type="ORF">SAMN05444167_1156</name>
</gene>
<protein>
    <submittedName>
        <fullName evidence="1">Uncharacterized protein</fullName>
    </submittedName>
</protein>
<dbReference type="AlphaFoldDB" id="A0A1G7HNZ0"/>
<proteinExistence type="predicted"/>
<accession>A0A1G7HNZ0</accession>
<evidence type="ECO:0000313" key="1">
    <source>
        <dbReference type="EMBL" id="SDF02155.1"/>
    </source>
</evidence>
<dbReference type="EMBL" id="LT629690">
    <property type="protein sequence ID" value="SDF02155.1"/>
    <property type="molecule type" value="Genomic_DNA"/>
</dbReference>
<name>A0A1G7HNZ0_9BACT</name>
<sequence length="108" mass="12215">MFKDIAPQRRICRGRAYTLAPKKDFDDIDRFHETLVLVPEARRTRCRGFELRSKANGLTVGVGTSRSNPSRESSAFRTRKNVSIVEPLPDSRFLNAFSEMPALSAVET</sequence>